<gene>
    <name evidence="7" type="ORF">METZ01_LOCUS232920</name>
</gene>
<keyword evidence="3" id="KW-0645">Protease</keyword>
<dbReference type="SUPFAM" id="SSF53187">
    <property type="entry name" value="Zn-dependent exopeptidases"/>
    <property type="match status" value="1"/>
</dbReference>
<dbReference type="InterPro" id="IPR011356">
    <property type="entry name" value="Leucine_aapep/pepB"/>
</dbReference>
<evidence type="ECO:0008006" key="8">
    <source>
        <dbReference type="Google" id="ProtNLM"/>
    </source>
</evidence>
<evidence type="ECO:0000259" key="5">
    <source>
        <dbReference type="Pfam" id="PF00883"/>
    </source>
</evidence>
<proteinExistence type="inferred from homology"/>
<dbReference type="Pfam" id="PF02789">
    <property type="entry name" value="Peptidase_M17_N"/>
    <property type="match status" value="1"/>
</dbReference>
<dbReference type="GO" id="GO:0006508">
    <property type="term" value="P:proteolysis"/>
    <property type="evidence" value="ECO:0007669"/>
    <property type="project" value="UniProtKB-KW"/>
</dbReference>
<dbReference type="GO" id="GO:0070006">
    <property type="term" value="F:metalloaminopeptidase activity"/>
    <property type="evidence" value="ECO:0007669"/>
    <property type="project" value="InterPro"/>
</dbReference>
<feature type="domain" description="Cytosol aminopeptidase" evidence="5">
    <location>
        <begin position="188"/>
        <end position="317"/>
    </location>
</feature>
<dbReference type="InterPro" id="IPR008283">
    <property type="entry name" value="Peptidase_M17_N"/>
</dbReference>
<dbReference type="PANTHER" id="PTHR11963:SF23">
    <property type="entry name" value="CYTOSOL AMINOPEPTIDASE"/>
    <property type="match status" value="1"/>
</dbReference>
<evidence type="ECO:0000256" key="3">
    <source>
        <dbReference type="ARBA" id="ARBA00022670"/>
    </source>
</evidence>
<evidence type="ECO:0000256" key="4">
    <source>
        <dbReference type="ARBA" id="ARBA00022801"/>
    </source>
</evidence>
<dbReference type="EMBL" id="UINC01058140">
    <property type="protein sequence ID" value="SVB80066.1"/>
    <property type="molecule type" value="Genomic_DNA"/>
</dbReference>
<sequence length="319" mass="33457">MAKMKVTVRQGEIQKTRDEALVVNLFQGAKPGGATGAVDKALGGTLLRAINSGDFKGEKNRTVVLYPDGRFPARRVLLVGLGKKKDFDLDVARQVAGTTARKLQGLGVESATTVLHGAGSGGLDVDASAQALAEGSVLACYRFDEYRSGDRNRSKLRRLTVVESDGRRLTGLRRGIRTGVQIAAGVCLARDLCNHPGNTATPSYLAGRARSMARRTGLRCRVLDETAMRKLGMGALLGVSAGSAEPARFIILEHGKVTGKGRRRPLVFVGKGVTFDSGGISIKSASGMGDMKFDMSGAAAVFGAMQAIAELGVGQPVVG</sequence>
<dbReference type="SUPFAM" id="SSF52949">
    <property type="entry name" value="Macro domain-like"/>
    <property type="match status" value="1"/>
</dbReference>
<feature type="domain" description="Peptidase M17 leucyl aminopeptidase N-terminal" evidence="6">
    <location>
        <begin position="22"/>
        <end position="148"/>
    </location>
</feature>
<dbReference type="InterPro" id="IPR043472">
    <property type="entry name" value="Macro_dom-like"/>
</dbReference>
<evidence type="ECO:0000259" key="6">
    <source>
        <dbReference type="Pfam" id="PF02789"/>
    </source>
</evidence>
<feature type="non-terminal residue" evidence="7">
    <location>
        <position position="319"/>
    </location>
</feature>
<keyword evidence="2" id="KW-0031">Aminopeptidase</keyword>
<dbReference type="InterPro" id="IPR000819">
    <property type="entry name" value="Peptidase_M17_C"/>
</dbReference>
<evidence type="ECO:0000256" key="2">
    <source>
        <dbReference type="ARBA" id="ARBA00022438"/>
    </source>
</evidence>
<dbReference type="GO" id="GO:0005737">
    <property type="term" value="C:cytoplasm"/>
    <property type="evidence" value="ECO:0007669"/>
    <property type="project" value="InterPro"/>
</dbReference>
<keyword evidence="4" id="KW-0378">Hydrolase</keyword>
<dbReference type="Gene3D" id="3.40.220.10">
    <property type="entry name" value="Leucine Aminopeptidase, subunit E, domain 1"/>
    <property type="match status" value="1"/>
</dbReference>
<evidence type="ECO:0000313" key="7">
    <source>
        <dbReference type="EMBL" id="SVB80066.1"/>
    </source>
</evidence>
<dbReference type="GO" id="GO:0030145">
    <property type="term" value="F:manganese ion binding"/>
    <property type="evidence" value="ECO:0007669"/>
    <property type="project" value="InterPro"/>
</dbReference>
<evidence type="ECO:0000256" key="1">
    <source>
        <dbReference type="ARBA" id="ARBA00009528"/>
    </source>
</evidence>
<dbReference type="PRINTS" id="PR00481">
    <property type="entry name" value="LAMNOPPTDASE"/>
</dbReference>
<dbReference type="AlphaFoldDB" id="A0A382GYA5"/>
<name>A0A382GYA5_9ZZZZ</name>
<comment type="similarity">
    <text evidence="1">Belongs to the peptidase M17 family.</text>
</comment>
<dbReference type="PANTHER" id="PTHR11963">
    <property type="entry name" value="LEUCINE AMINOPEPTIDASE-RELATED"/>
    <property type="match status" value="1"/>
</dbReference>
<dbReference type="Gene3D" id="3.40.630.10">
    <property type="entry name" value="Zn peptidases"/>
    <property type="match status" value="1"/>
</dbReference>
<reference evidence="7" key="1">
    <citation type="submission" date="2018-05" db="EMBL/GenBank/DDBJ databases">
        <authorList>
            <person name="Lanie J.A."/>
            <person name="Ng W.-L."/>
            <person name="Kazmierczak K.M."/>
            <person name="Andrzejewski T.M."/>
            <person name="Davidsen T.M."/>
            <person name="Wayne K.J."/>
            <person name="Tettelin H."/>
            <person name="Glass J.I."/>
            <person name="Rusch D."/>
            <person name="Podicherti R."/>
            <person name="Tsui H.-C.T."/>
            <person name="Winkler M.E."/>
        </authorList>
    </citation>
    <scope>NUCLEOTIDE SEQUENCE</scope>
</reference>
<dbReference type="Pfam" id="PF00883">
    <property type="entry name" value="Peptidase_M17"/>
    <property type="match status" value="1"/>
</dbReference>
<protein>
    <recommendedName>
        <fullName evidence="8">Cytosol aminopeptidase domain-containing protein</fullName>
    </recommendedName>
</protein>
<organism evidence="7">
    <name type="scientific">marine metagenome</name>
    <dbReference type="NCBI Taxonomy" id="408172"/>
    <lineage>
        <taxon>unclassified sequences</taxon>
        <taxon>metagenomes</taxon>
        <taxon>ecological metagenomes</taxon>
    </lineage>
</organism>
<accession>A0A382GYA5</accession>